<reference evidence="1" key="1">
    <citation type="submission" date="2020-04" db="EMBL/GenBank/DDBJ databases">
        <authorList>
            <person name="Sombolestani A."/>
        </authorList>
    </citation>
    <scope>NUCLEOTIDE SEQUENCE</scope>
    <source>
        <strain evidence="1">R71697</strain>
    </source>
</reference>
<dbReference type="EMBL" id="JABCQN010000012">
    <property type="protein sequence ID" value="MBF0872092.1"/>
    <property type="molecule type" value="Genomic_DNA"/>
</dbReference>
<dbReference type="AlphaFoldDB" id="A0A9Q2FRC6"/>
<name>A0A9Q2FRC6_GLUJA</name>
<dbReference type="RefSeq" id="WP_061928673.1">
    <property type="nucleotide sequence ID" value="NZ_JABCQN010000012.1"/>
</dbReference>
<evidence type="ECO:0000313" key="2">
    <source>
        <dbReference type="Proteomes" id="UP000661006"/>
    </source>
</evidence>
<sequence length="116" mass="12815">MPENPFQQEKSEYACDTYDDVSCQALSTEKGWEPGDGESAGMASLCGCGVRNAQWNGRKPDIDRERKTMAFSAVQNVVIDDDTFSQGRASELSARKWGDGEMGWLDTLVEQGDVRV</sequence>
<comment type="caution">
    <text evidence="1">The sequence shown here is derived from an EMBL/GenBank/DDBJ whole genome shotgun (WGS) entry which is preliminary data.</text>
</comment>
<evidence type="ECO:0000313" key="1">
    <source>
        <dbReference type="EMBL" id="MBF0872092.1"/>
    </source>
</evidence>
<reference evidence="1" key="2">
    <citation type="submission" date="2020-11" db="EMBL/GenBank/DDBJ databases">
        <title>Description of novel Gluconobacter species.</title>
        <authorList>
            <person name="Cleenwerck I."/>
            <person name="Cnockaert M."/>
            <person name="Borremans W."/>
            <person name="Wieme A.D."/>
            <person name="De Vuyst L."/>
            <person name="Vandamme P."/>
        </authorList>
    </citation>
    <scope>NUCLEOTIDE SEQUENCE</scope>
    <source>
        <strain evidence="1">R71697</strain>
    </source>
</reference>
<organism evidence="1 2">
    <name type="scientific">Gluconobacter japonicus</name>
    <dbReference type="NCBI Taxonomy" id="376620"/>
    <lineage>
        <taxon>Bacteria</taxon>
        <taxon>Pseudomonadati</taxon>
        <taxon>Pseudomonadota</taxon>
        <taxon>Alphaproteobacteria</taxon>
        <taxon>Acetobacterales</taxon>
        <taxon>Acetobacteraceae</taxon>
        <taxon>Gluconobacter</taxon>
    </lineage>
</organism>
<proteinExistence type="predicted"/>
<gene>
    <name evidence="1" type="ORF">HKD32_14810</name>
</gene>
<dbReference type="GeneID" id="81475963"/>
<accession>A0A9Q2FRC6</accession>
<protein>
    <submittedName>
        <fullName evidence="1">Uncharacterized protein</fullName>
    </submittedName>
</protein>
<dbReference type="Proteomes" id="UP000661006">
    <property type="component" value="Unassembled WGS sequence"/>
</dbReference>